<evidence type="ECO:0000313" key="3">
    <source>
        <dbReference type="EMBL" id="OUM38676.1"/>
    </source>
</evidence>
<dbReference type="RefSeq" id="WP_086974317.1">
    <property type="nucleotide sequence ID" value="NZ_NFSB01000043.1"/>
</dbReference>
<dbReference type="Pfam" id="PF04187">
    <property type="entry name" value="Cofac_haem_bdg"/>
    <property type="match status" value="1"/>
</dbReference>
<accession>A0A1Y3LL46</accession>
<dbReference type="CDD" id="cd14727">
    <property type="entry name" value="ChanN-like"/>
    <property type="match status" value="1"/>
</dbReference>
<evidence type="ECO:0000256" key="1">
    <source>
        <dbReference type="SAM" id="SignalP"/>
    </source>
</evidence>
<dbReference type="PROSITE" id="PS51257">
    <property type="entry name" value="PROKAR_LIPOPROTEIN"/>
    <property type="match status" value="1"/>
</dbReference>
<protein>
    <submittedName>
        <fullName evidence="3">Iron(III) ABC transporter</fullName>
    </submittedName>
</protein>
<gene>
    <name evidence="3" type="ORF">B8W72_01390</name>
</gene>
<reference evidence="3 4" key="1">
    <citation type="submission" date="2017-05" db="EMBL/GenBank/DDBJ databases">
        <title>Whole genome sequence of Pseudomonas putida isolate 1312 commercialized as a biostimulant.</title>
        <authorList>
            <person name="Crovadore J."/>
            <person name="Blanc P."/>
            <person name="Chablais R."/>
            <person name="Cochard B."/>
            <person name="Grizard D."/>
            <person name="Lefort F."/>
        </authorList>
    </citation>
    <scope>NUCLEOTIDE SEQUENCE [LARGE SCALE GENOMIC DNA]</scope>
    <source>
        <strain evidence="3 4">1312</strain>
    </source>
</reference>
<dbReference type="Gene3D" id="1.10.8.760">
    <property type="entry name" value="Haem-binding uptake, Tiki superfamily, ChaN, domain 2"/>
    <property type="match status" value="1"/>
</dbReference>
<feature type="domain" description="Haem-binding uptake Tiki superfamily ChaN" evidence="2">
    <location>
        <begin position="59"/>
        <end position="248"/>
    </location>
</feature>
<evidence type="ECO:0000313" key="4">
    <source>
        <dbReference type="Proteomes" id="UP000196082"/>
    </source>
</evidence>
<dbReference type="InterPro" id="IPR016773">
    <property type="entry name" value="Fe3_uptake_reg_CjrA_prd"/>
</dbReference>
<dbReference type="PIRSF" id="PIRSF020419">
    <property type="entry name" value="Fe_uptake_reg_CjrA_prd"/>
    <property type="match status" value="1"/>
</dbReference>
<dbReference type="InterPro" id="IPR007314">
    <property type="entry name" value="Cofac_haem-bd_dom"/>
</dbReference>
<dbReference type="AlphaFoldDB" id="A0A1Y3LL46"/>
<dbReference type="SUPFAM" id="SSF159501">
    <property type="entry name" value="EreA/ChaN-like"/>
    <property type="match status" value="1"/>
</dbReference>
<name>A0A1Y3LL46_PSEPU</name>
<sequence>MRHPLLSGFSLCLMLSLGGCQASLPPLPPWQSSEGRTHAELGHIIDLASGQAIGPEQLVQLLSGTPRVLVGEKHDNPDHHALQLWLLRALQAQRTQGSLLLEMLQPEQQALVEKVQGQPIPVDLPKALAWQEGWDWQLYGPIVREALQQRVPLLAANLSPAEMRQAYRQPASLTGERSNSPAVQAALLEQVRAGHCGMLPESQLPAMLAVQQQRDRRMAERLLSAPQPALLFAGAYHVRKDLGIPLHLADLGASGESKVLLLAEVGEQVEPGEADYVWYTAAMPEQDYCAQFRQ</sequence>
<keyword evidence="1" id="KW-0732">Signal</keyword>
<dbReference type="Proteomes" id="UP000196082">
    <property type="component" value="Unassembled WGS sequence"/>
</dbReference>
<dbReference type="Gene3D" id="3.40.50.11550">
    <property type="match status" value="1"/>
</dbReference>
<organism evidence="3 4">
    <name type="scientific">Pseudomonas putida</name>
    <name type="common">Arthrobacter siderocapsulatus</name>
    <dbReference type="NCBI Taxonomy" id="303"/>
    <lineage>
        <taxon>Bacteria</taxon>
        <taxon>Pseudomonadati</taxon>
        <taxon>Pseudomonadota</taxon>
        <taxon>Gammaproteobacteria</taxon>
        <taxon>Pseudomonadales</taxon>
        <taxon>Pseudomonadaceae</taxon>
        <taxon>Pseudomonas</taxon>
    </lineage>
</organism>
<feature type="chain" id="PRO_5010990211" evidence="1">
    <location>
        <begin position="23"/>
        <end position="294"/>
    </location>
</feature>
<dbReference type="EMBL" id="NFSB01000043">
    <property type="protein sequence ID" value="OUM38676.1"/>
    <property type="molecule type" value="Genomic_DNA"/>
</dbReference>
<comment type="caution">
    <text evidence="3">The sequence shown here is derived from an EMBL/GenBank/DDBJ whole genome shotgun (WGS) entry which is preliminary data.</text>
</comment>
<feature type="signal peptide" evidence="1">
    <location>
        <begin position="1"/>
        <end position="22"/>
    </location>
</feature>
<proteinExistence type="predicted"/>
<evidence type="ECO:0000259" key="2">
    <source>
        <dbReference type="Pfam" id="PF04187"/>
    </source>
</evidence>